<feature type="region of interest" description="Disordered" evidence="1">
    <location>
        <begin position="336"/>
        <end position="415"/>
    </location>
</feature>
<feature type="region of interest" description="Disordered" evidence="1">
    <location>
        <begin position="439"/>
        <end position="564"/>
    </location>
</feature>
<organism evidence="2">
    <name type="scientific">Chromera velia CCMP2878</name>
    <dbReference type="NCBI Taxonomy" id="1169474"/>
    <lineage>
        <taxon>Eukaryota</taxon>
        <taxon>Sar</taxon>
        <taxon>Alveolata</taxon>
        <taxon>Colpodellida</taxon>
        <taxon>Chromeraceae</taxon>
        <taxon>Chromera</taxon>
    </lineage>
</organism>
<feature type="region of interest" description="Disordered" evidence="1">
    <location>
        <begin position="583"/>
        <end position="602"/>
    </location>
</feature>
<dbReference type="EMBL" id="CDMZ01005825">
    <property type="protein sequence ID" value="CEM54870.1"/>
    <property type="molecule type" value="Genomic_DNA"/>
</dbReference>
<protein>
    <submittedName>
        <fullName evidence="2">Uncharacterized protein</fullName>
    </submittedName>
</protein>
<name>A0A0G4ICH0_9ALVE</name>
<dbReference type="AlphaFoldDB" id="A0A0G4ICH0"/>
<dbReference type="VEuPathDB" id="CryptoDB:Cvel_13115"/>
<evidence type="ECO:0000313" key="2">
    <source>
        <dbReference type="EMBL" id="CEM54870.1"/>
    </source>
</evidence>
<sequence length="602" mass="65121">MALTKEDSDGEGEGLTFVELTEDAQIAIVRFLDPVSWAALFPTCQSVYGNIGTVSVVESAYKAQWGVLPTPVARIRQPTPLRHVGGLLNDWQKRYASNIPAGHLAPLFDSAEIETQMTDNGYQFRDRYHFPSRNTLEMLHEHCLMEGDTPFTLDGIATAVRIPTESEKGKDGKPTMEFAERLGWDWLLDAWEGCGNEEEEDEEIFLYRTDDAARRDPVGLPVGDLVHPEEVFPEFVEKGGGFSRAVGFNGHSLKLGGSIGVKEFEKPLEVSPPNGRGYFTIREVLRFLALGDALARLSAAKRAQTEYIAEIDHELRGIETDSEGVVRLRWGVWEGGAEHDQDGAGEDENDGGEMEEENEEEDIPVSDDAMSNQEDQGEAEGGAETQEGGEGLLALPPIPEGGTEPEAASDFASAEARMAESARRVQDFVRRWIARNVRGRRLRDAATQDDDETTLPLPSPQDVGNIEGLRNDRERPSVSQGAAGEAVLRDRQAFLSSETPSVPPTADRDSSASLPSLEGSSPSNASPSGVVAPREAEGGAVMVSSGTNTTVGSEAGDVGGEREKENVFVEGGEGVMGAQARRAFASDGAVQTESSEETQRGQ</sequence>
<accession>A0A0G4ICH0</accession>
<gene>
    <name evidence="2" type="ORF">Cvel_13115</name>
</gene>
<evidence type="ECO:0000256" key="1">
    <source>
        <dbReference type="SAM" id="MobiDB-lite"/>
    </source>
</evidence>
<proteinExistence type="predicted"/>
<feature type="compositionally biased region" description="Acidic residues" evidence="1">
    <location>
        <begin position="343"/>
        <end position="365"/>
    </location>
</feature>
<reference evidence="2" key="1">
    <citation type="submission" date="2014-11" db="EMBL/GenBank/DDBJ databases">
        <authorList>
            <person name="Otto D Thomas"/>
            <person name="Naeem Raeece"/>
        </authorList>
    </citation>
    <scope>NUCLEOTIDE SEQUENCE</scope>
</reference>
<feature type="compositionally biased region" description="Low complexity" evidence="1">
    <location>
        <begin position="511"/>
        <end position="523"/>
    </location>
</feature>